<reference evidence="2 3" key="1">
    <citation type="submission" date="2021-02" db="EMBL/GenBank/DDBJ databases">
        <title>De Novo genome assembly of isolated myxobacteria.</title>
        <authorList>
            <person name="Stevens D.C."/>
        </authorList>
    </citation>
    <scope>NUCLEOTIDE SEQUENCE [LARGE SCALE GENOMIC DNA]</scope>
    <source>
        <strain evidence="3">SCPEA02</strain>
    </source>
</reference>
<dbReference type="PANTHER" id="PTHR43267:SF3">
    <property type="entry name" value="THIF PROTEIN"/>
    <property type="match status" value="1"/>
</dbReference>
<sequence>MRIIFCGVGAIGSSAVVLCRNLEAQLTFIDFDRVESKNLLAQAYVKPSVGKNKAEALKLQLLNLHGVKAESFGVRLTRDNVEALCGGGDLLVDCFDNQDSRLLLSEYARRAGKPLVHGAVSADGTFGLVRWDERFAPDAEDTAGQATCEGGAHLPLLGLLAATLARAVQDFVKHGVKRDALVNLTAVIPTAGT</sequence>
<organism evidence="2 3">
    <name type="scientific">Pyxidicoccus parkwayensis</name>
    <dbReference type="NCBI Taxonomy" id="2813578"/>
    <lineage>
        <taxon>Bacteria</taxon>
        <taxon>Pseudomonadati</taxon>
        <taxon>Myxococcota</taxon>
        <taxon>Myxococcia</taxon>
        <taxon>Myxococcales</taxon>
        <taxon>Cystobacterineae</taxon>
        <taxon>Myxococcaceae</taxon>
        <taxon>Pyxidicoccus</taxon>
    </lineage>
</organism>
<dbReference type="InterPro" id="IPR000594">
    <property type="entry name" value="ThiF_NAD_FAD-bd"/>
</dbReference>
<dbReference type="PANTHER" id="PTHR43267">
    <property type="entry name" value="TRNA THREONYLCARBAMOYLADENOSINE DEHYDRATASE"/>
    <property type="match status" value="1"/>
</dbReference>
<keyword evidence="3" id="KW-1185">Reference proteome</keyword>
<keyword evidence="2" id="KW-0548">Nucleotidyltransferase</keyword>
<dbReference type="SUPFAM" id="SSF69572">
    <property type="entry name" value="Activating enzymes of the ubiquitin-like proteins"/>
    <property type="match status" value="1"/>
</dbReference>
<accession>A0ABX7NLQ5</accession>
<dbReference type="InterPro" id="IPR035985">
    <property type="entry name" value="Ubiquitin-activating_enz"/>
</dbReference>
<dbReference type="RefSeq" id="WP_206721283.1">
    <property type="nucleotide sequence ID" value="NZ_CP071090.1"/>
</dbReference>
<keyword evidence="2" id="KW-0808">Transferase</keyword>
<name>A0ABX7NLQ5_9BACT</name>
<dbReference type="EMBL" id="CP071090">
    <property type="protein sequence ID" value="QSQ19700.1"/>
    <property type="molecule type" value="Genomic_DNA"/>
</dbReference>
<dbReference type="Pfam" id="PF00899">
    <property type="entry name" value="ThiF"/>
    <property type="match status" value="1"/>
</dbReference>
<evidence type="ECO:0000313" key="3">
    <source>
        <dbReference type="Proteomes" id="UP000662747"/>
    </source>
</evidence>
<protein>
    <submittedName>
        <fullName evidence="2">ThiF family adenylyltransferase</fullName>
    </submittedName>
</protein>
<dbReference type="GO" id="GO:0016779">
    <property type="term" value="F:nucleotidyltransferase activity"/>
    <property type="evidence" value="ECO:0007669"/>
    <property type="project" value="UniProtKB-KW"/>
</dbReference>
<dbReference type="Gene3D" id="3.40.50.720">
    <property type="entry name" value="NAD(P)-binding Rossmann-like Domain"/>
    <property type="match status" value="1"/>
</dbReference>
<feature type="domain" description="THIF-type NAD/FAD binding fold" evidence="1">
    <location>
        <begin position="2"/>
        <end position="124"/>
    </location>
</feature>
<proteinExistence type="predicted"/>
<evidence type="ECO:0000313" key="2">
    <source>
        <dbReference type="EMBL" id="QSQ19700.1"/>
    </source>
</evidence>
<dbReference type="InterPro" id="IPR045886">
    <property type="entry name" value="ThiF/MoeB/HesA"/>
</dbReference>
<dbReference type="Proteomes" id="UP000662747">
    <property type="component" value="Chromosome"/>
</dbReference>
<evidence type="ECO:0000259" key="1">
    <source>
        <dbReference type="Pfam" id="PF00899"/>
    </source>
</evidence>
<gene>
    <name evidence="2" type="ORF">JY651_30880</name>
</gene>